<dbReference type="RefSeq" id="WP_070015626.1">
    <property type="nucleotide sequence ID" value="NZ_LJGW01000111.1"/>
</dbReference>
<evidence type="ECO:0000313" key="5">
    <source>
        <dbReference type="EMBL" id="OEV12821.1"/>
    </source>
</evidence>
<evidence type="ECO:0000313" key="6">
    <source>
        <dbReference type="Proteomes" id="UP000176005"/>
    </source>
</evidence>
<dbReference type="Gene3D" id="3.40.50.720">
    <property type="entry name" value="NAD(P)-binding Rossmann-like Domain"/>
    <property type="match status" value="1"/>
</dbReference>
<sequence>MKGGRLKTVVCGTTFGQFHLAALAASPDEFEIAGVLAAGSRRSADCAARHGVPLYTDVEQLPEDVDLACVVLRSGVLGGAGTELALRLLSRGVNVVQESPVHHDDLVACLREARRHEVDYRVGDHYVHLPAVRRFIDAAHHVLDGQPAVYVDAACASQVAFPLLHILGESIGSLRPWHIRAAPAEPEAPFTVLTGQFGAVPLTLRVHNQVDPDDPDNHLHLLHRVTLGTDSGGLTLADTHGPVSWSPRLHIPESVKNRFDFDAPGTEHLAEPSTLVLEAASSSDYRHVLRDQWPLAIRDDLRTARSAVLGESCAGRPHQYQLTLARMWQDLTKELGYPSLRPHQRYRRLPASELAAATAQDAPSSAPAPGVAAPAVTQTSPLREVETGELARLARDAAERRVGDLDAQLVRDFVRQLDDAVLASMITALQHAGTLRDTERTYTEEEVLQTAGVVPQHHGLIRRWLKQLAQRSVIARDGEGFRGAPSRTEADVRRAWETAAESWCQGLGPDAFITYLRDNADRLPHLMTGGQQAALLLFPQGQTHLADSVYRDPVTARYLNTAVAATVSSLAAGRTTDRPLRVLEVGGGTGATTEAVIDALTGSHGTEPAVDYLFTDVSHFFVAAAKERFAAQRWIRHGLYDVDQDPAAQGLRSGSADVVVAAGVLNNAQHTDTSVRSLVRLLTPGGLLLITEPTREHLEILASQAFMMTAAEDARRRADTTFLSRQQWLDVLAGAGAESVETLPHEEHPLAPLGQRLLIARFR</sequence>
<feature type="domain" description="Gfo/Idh/MocA-like oxidoreductase N-terminal" evidence="2">
    <location>
        <begin position="7"/>
        <end position="123"/>
    </location>
</feature>
<evidence type="ECO:0008006" key="7">
    <source>
        <dbReference type="Google" id="ProtNLM"/>
    </source>
</evidence>
<dbReference type="GO" id="GO:0008168">
    <property type="term" value="F:methyltransferase activity"/>
    <property type="evidence" value="ECO:0007669"/>
    <property type="project" value="TreeGrafter"/>
</dbReference>
<dbReference type="PANTHER" id="PTHR42912">
    <property type="entry name" value="METHYLTRANSFERASE"/>
    <property type="match status" value="1"/>
</dbReference>
<dbReference type="InterPro" id="IPR010091">
    <property type="entry name" value="Thiazolinyl_imide_reductase"/>
</dbReference>
<dbReference type="Gene3D" id="3.30.360.10">
    <property type="entry name" value="Dihydrodipicolinate Reductase, domain 2"/>
    <property type="match status" value="1"/>
</dbReference>
<dbReference type="EMBL" id="LJGW01000111">
    <property type="protein sequence ID" value="OEV12821.1"/>
    <property type="molecule type" value="Genomic_DNA"/>
</dbReference>
<protein>
    <recommendedName>
        <fullName evidence="7">Thiazolinyl imide reductase</fullName>
    </recommendedName>
</protein>
<feature type="region of interest" description="Disordered" evidence="1">
    <location>
        <begin position="355"/>
        <end position="377"/>
    </location>
</feature>
<dbReference type="PATRIC" id="fig|518642.10.peg.6818"/>
<dbReference type="InterPro" id="IPR029063">
    <property type="entry name" value="SAM-dependent_MTases_sf"/>
</dbReference>
<reference evidence="5 6" key="1">
    <citation type="journal article" date="2016" name="Front. Microbiol.">
        <title>Comparative Genomics Analysis of Streptomyces Species Reveals Their Adaptation to the Marine Environment and Their Diversity at the Genomic Level.</title>
        <authorList>
            <person name="Tian X."/>
            <person name="Zhang Z."/>
            <person name="Yang T."/>
            <person name="Chen M."/>
            <person name="Li J."/>
            <person name="Chen F."/>
            <person name="Yang J."/>
            <person name="Li W."/>
            <person name="Zhang B."/>
            <person name="Zhang Z."/>
            <person name="Wu J."/>
            <person name="Zhang C."/>
            <person name="Long L."/>
            <person name="Xiao J."/>
        </authorList>
    </citation>
    <scope>NUCLEOTIDE SEQUENCE [LARGE SCALE GENOMIC DNA]</scope>
    <source>
        <strain evidence="5 6">SCSIO 10429</strain>
    </source>
</reference>
<dbReference type="CDD" id="cd02440">
    <property type="entry name" value="AdoMet_MTases"/>
    <property type="match status" value="1"/>
</dbReference>
<dbReference type="InterPro" id="IPR000683">
    <property type="entry name" value="Gfo/Idh/MocA-like_OxRdtase_N"/>
</dbReference>
<dbReference type="SUPFAM" id="SSF51735">
    <property type="entry name" value="NAD(P)-binding Rossmann-fold domains"/>
    <property type="match status" value="1"/>
</dbReference>
<evidence type="ECO:0000256" key="1">
    <source>
        <dbReference type="SAM" id="MobiDB-lite"/>
    </source>
</evidence>
<dbReference type="Pfam" id="PF08242">
    <property type="entry name" value="Methyltransf_12"/>
    <property type="match status" value="1"/>
</dbReference>
<dbReference type="Pfam" id="PF21390">
    <property type="entry name" value="Irp3-like_C"/>
    <property type="match status" value="1"/>
</dbReference>
<organism evidence="5 6">
    <name type="scientific">Streptomyces nanshensis</name>
    <dbReference type="NCBI Taxonomy" id="518642"/>
    <lineage>
        <taxon>Bacteria</taxon>
        <taxon>Bacillati</taxon>
        <taxon>Actinomycetota</taxon>
        <taxon>Actinomycetes</taxon>
        <taxon>Kitasatosporales</taxon>
        <taxon>Streptomycetaceae</taxon>
        <taxon>Streptomyces</taxon>
    </lineage>
</organism>
<comment type="caution">
    <text evidence="5">The sequence shown here is derived from an EMBL/GenBank/DDBJ whole genome shotgun (WGS) entry which is preliminary data.</text>
</comment>
<dbReference type="Pfam" id="PF01408">
    <property type="entry name" value="GFO_IDH_MocA"/>
    <property type="match status" value="1"/>
</dbReference>
<gene>
    <name evidence="5" type="ORF">AN218_06285</name>
</gene>
<dbReference type="InterPro" id="IPR013217">
    <property type="entry name" value="Methyltransf_12"/>
</dbReference>
<feature type="domain" description="Thiazolinyl imine reductase-like C-terminal" evidence="4">
    <location>
        <begin position="148"/>
        <end position="246"/>
    </location>
</feature>
<name>A0A1E7L9P3_9ACTN</name>
<dbReference type="InterPro" id="IPR050508">
    <property type="entry name" value="Methyltransf_Superfamily"/>
</dbReference>
<dbReference type="Gene3D" id="3.40.50.150">
    <property type="entry name" value="Vaccinia Virus protein VP39"/>
    <property type="match status" value="1"/>
</dbReference>
<dbReference type="SUPFAM" id="SSF53335">
    <property type="entry name" value="S-adenosyl-L-methionine-dependent methyltransferases"/>
    <property type="match status" value="1"/>
</dbReference>
<dbReference type="GO" id="GO:0000166">
    <property type="term" value="F:nucleotide binding"/>
    <property type="evidence" value="ECO:0007669"/>
    <property type="project" value="InterPro"/>
</dbReference>
<evidence type="ECO:0000259" key="2">
    <source>
        <dbReference type="Pfam" id="PF01408"/>
    </source>
</evidence>
<dbReference type="Proteomes" id="UP000176005">
    <property type="component" value="Unassembled WGS sequence"/>
</dbReference>
<dbReference type="NCBIfam" id="TIGR01761">
    <property type="entry name" value="thiaz-red"/>
    <property type="match status" value="1"/>
</dbReference>
<keyword evidence="6" id="KW-1185">Reference proteome</keyword>
<dbReference type="InterPro" id="IPR036291">
    <property type="entry name" value="NAD(P)-bd_dom_sf"/>
</dbReference>
<feature type="compositionally biased region" description="Low complexity" evidence="1">
    <location>
        <begin position="355"/>
        <end position="376"/>
    </location>
</feature>
<feature type="domain" description="Methyltransferase type 12" evidence="3">
    <location>
        <begin position="583"/>
        <end position="688"/>
    </location>
</feature>
<evidence type="ECO:0000259" key="4">
    <source>
        <dbReference type="Pfam" id="PF21390"/>
    </source>
</evidence>
<accession>A0A1E7L9P3</accession>
<evidence type="ECO:0000259" key="3">
    <source>
        <dbReference type="Pfam" id="PF08242"/>
    </source>
</evidence>
<dbReference type="AlphaFoldDB" id="A0A1E7L9P3"/>
<proteinExistence type="predicted"/>
<dbReference type="InterPro" id="IPR048655">
    <property type="entry name" value="Irp3-like_C"/>
</dbReference>